<dbReference type="HOGENOM" id="CLU_1010510_0_0_2"/>
<proteinExistence type="predicted"/>
<accession>F8D8J4</accession>
<dbReference type="AlphaFoldDB" id="F8D8J4"/>
<organism evidence="1 2">
    <name type="scientific">Halopiger xanaduensis (strain DSM 18323 / JCM 14033 / SH-6)</name>
    <dbReference type="NCBI Taxonomy" id="797210"/>
    <lineage>
        <taxon>Archaea</taxon>
        <taxon>Methanobacteriati</taxon>
        <taxon>Methanobacteriota</taxon>
        <taxon>Stenosarchaea group</taxon>
        <taxon>Halobacteria</taxon>
        <taxon>Halobacteriales</taxon>
        <taxon>Natrialbaceae</taxon>
        <taxon>Halopiger</taxon>
    </lineage>
</organism>
<dbReference type="KEGG" id="hxa:Halxa_0988"/>
<dbReference type="Proteomes" id="UP000006794">
    <property type="component" value="Chromosome"/>
</dbReference>
<dbReference type="RefSeq" id="WP_013878524.1">
    <property type="nucleotide sequence ID" value="NC_015666.1"/>
</dbReference>
<gene>
    <name evidence="1" type="ordered locus">Halxa_0988</name>
</gene>
<sequence length="275" mass="31678">MLEYPESAFVREDITVTDYQGVGVYVDDDGALCPTVVDVVDRIDFSEEPGRLYEPLMPTDGVNRTTDRPDLIRWYAARVGELAHDYIADYVDLTYEAEADDICDRIHDAVGIDADSGEVVEALDEYRHEEYVADDAVTQAQRDAKTLKSVWMDWADDHNVDWLQDTIRAEWRTIYKVEVDWDTRVGIRPDLIVWLDGDVTAVSLKTGYRITMAHRMQATITAKFEGAIDRVMIVRLDRDTETYEIEEPDGNEDWPTALLDVRFREEARKLFRALN</sequence>
<evidence type="ECO:0000313" key="2">
    <source>
        <dbReference type="Proteomes" id="UP000006794"/>
    </source>
</evidence>
<keyword evidence="2" id="KW-1185">Reference proteome</keyword>
<name>F8D8J4_HALXS</name>
<evidence type="ECO:0000313" key="1">
    <source>
        <dbReference type="EMBL" id="AEH35624.1"/>
    </source>
</evidence>
<dbReference type="EMBL" id="CP002839">
    <property type="protein sequence ID" value="AEH35624.1"/>
    <property type="molecule type" value="Genomic_DNA"/>
</dbReference>
<dbReference type="GeneID" id="10795961"/>
<reference evidence="1 2" key="1">
    <citation type="journal article" date="2012" name="Stand. Genomic Sci.">
        <title>Complete genome sequence of Halopiger xanaduensis type strain (SH-6(T)).</title>
        <authorList>
            <person name="Anderson I."/>
            <person name="Tindall B.J."/>
            <person name="Rohde M."/>
            <person name="Lucas S."/>
            <person name="Han J."/>
            <person name="Lapidus A."/>
            <person name="Cheng J.F."/>
            <person name="Goodwin L."/>
            <person name="Pitluck S."/>
            <person name="Peters L."/>
            <person name="Pati A."/>
            <person name="Mikhailova N."/>
            <person name="Pagani I."/>
            <person name="Teshima H."/>
            <person name="Han C."/>
            <person name="Tapia R."/>
            <person name="Land M."/>
            <person name="Woyke T."/>
            <person name="Klenk H.P."/>
            <person name="Kyrpides N."/>
            <person name="Ivanova N."/>
        </authorList>
    </citation>
    <scope>NUCLEOTIDE SEQUENCE [LARGE SCALE GENOMIC DNA]</scope>
    <source>
        <strain evidence="2">DSM 18323 / JCM 14033 / SH-6</strain>
    </source>
</reference>
<protein>
    <submittedName>
        <fullName evidence="1">Uncharacterized protein</fullName>
    </submittedName>
</protein>